<name>C0HEL9_MAIZE</name>
<accession>C0HEL9</accession>
<feature type="compositionally biased region" description="Basic residues" evidence="1">
    <location>
        <begin position="63"/>
        <end position="79"/>
    </location>
</feature>
<dbReference type="AlphaFoldDB" id="C0HEL9"/>
<proteinExistence type="evidence at transcript level"/>
<feature type="compositionally biased region" description="Gly residues" evidence="1">
    <location>
        <begin position="14"/>
        <end position="30"/>
    </location>
</feature>
<sequence length="128" mass="13862">MYRHGLPRRSGRRLGPGVGRGGGEAGRDGGVVHGVVEALRLHHLHAQPPRLVLRQHAEPPGRGRGRGRPPRQRLVLGRRPRVDVVRLPGPPQQRRPPLGAVADGARPRRGRASAGPGRSRRADGEDHP</sequence>
<evidence type="ECO:0000256" key="1">
    <source>
        <dbReference type="SAM" id="MobiDB-lite"/>
    </source>
</evidence>
<dbReference type="EMBL" id="BT060775">
    <property type="protein sequence ID" value="ACN25472.1"/>
    <property type="molecule type" value="mRNA"/>
</dbReference>
<feature type="region of interest" description="Disordered" evidence="1">
    <location>
        <begin position="1"/>
        <end position="30"/>
    </location>
</feature>
<evidence type="ECO:0000313" key="2">
    <source>
        <dbReference type="EMBL" id="ACN25472.1"/>
    </source>
</evidence>
<protein>
    <submittedName>
        <fullName evidence="2">Uncharacterized protein</fullName>
    </submittedName>
</protein>
<feature type="compositionally biased region" description="Low complexity" evidence="1">
    <location>
        <begin position="95"/>
        <end position="104"/>
    </location>
</feature>
<reference evidence="2" key="1">
    <citation type="journal article" date="2009" name="PLoS Genet.">
        <title>Sequencing, mapping, and analysis of 27,455 maize full-length cDNAs.</title>
        <authorList>
            <person name="Soderlund C."/>
            <person name="Descour A."/>
            <person name="Kudrna D."/>
            <person name="Bomhoff M."/>
            <person name="Boyd L."/>
            <person name="Currie J."/>
            <person name="Angelova A."/>
            <person name="Collura K."/>
            <person name="Wissotski M."/>
            <person name="Ashley E."/>
            <person name="Morrow D."/>
            <person name="Fernandes J."/>
            <person name="Walbot V."/>
            <person name="Yu Y."/>
        </authorList>
    </citation>
    <scope>NUCLEOTIDE SEQUENCE</scope>
    <source>
        <strain evidence="2">B73</strain>
    </source>
</reference>
<feature type="region of interest" description="Disordered" evidence="1">
    <location>
        <begin position="44"/>
        <end position="128"/>
    </location>
</feature>
<reference evidence="2" key="2">
    <citation type="submission" date="2012-06" db="EMBL/GenBank/DDBJ databases">
        <authorList>
            <person name="Yu Y."/>
            <person name="Currie J."/>
            <person name="Lomeli R."/>
            <person name="Angelova A."/>
            <person name="Collura K."/>
            <person name="Wissotski M."/>
            <person name="Campos D."/>
            <person name="Kudrna D."/>
            <person name="Golser W."/>
            <person name="Ashely E."/>
            <person name="Descour A."/>
            <person name="Fernandes J."/>
            <person name="Soderlund C."/>
            <person name="Walbot V."/>
        </authorList>
    </citation>
    <scope>NUCLEOTIDE SEQUENCE</scope>
    <source>
        <strain evidence="2">B73</strain>
    </source>
</reference>
<feature type="compositionally biased region" description="Basic residues" evidence="1">
    <location>
        <begin position="1"/>
        <end position="12"/>
    </location>
</feature>
<organism evidence="2">
    <name type="scientific">Zea mays</name>
    <name type="common">Maize</name>
    <dbReference type="NCBI Taxonomy" id="4577"/>
    <lineage>
        <taxon>Eukaryota</taxon>
        <taxon>Viridiplantae</taxon>
        <taxon>Streptophyta</taxon>
        <taxon>Embryophyta</taxon>
        <taxon>Tracheophyta</taxon>
        <taxon>Spermatophyta</taxon>
        <taxon>Magnoliopsida</taxon>
        <taxon>Liliopsida</taxon>
        <taxon>Poales</taxon>
        <taxon>Poaceae</taxon>
        <taxon>PACMAD clade</taxon>
        <taxon>Panicoideae</taxon>
        <taxon>Andropogonodae</taxon>
        <taxon>Andropogoneae</taxon>
        <taxon>Tripsacinae</taxon>
        <taxon>Zea</taxon>
    </lineage>
</organism>